<dbReference type="PROSITE" id="PS51078">
    <property type="entry name" value="ICLR_ED"/>
    <property type="match status" value="1"/>
</dbReference>
<dbReference type="PROSITE" id="PS51077">
    <property type="entry name" value="HTH_ICLR"/>
    <property type="match status" value="1"/>
</dbReference>
<dbReference type="Gene3D" id="1.10.10.10">
    <property type="entry name" value="Winged helix-like DNA-binding domain superfamily/Winged helix DNA-binding domain"/>
    <property type="match status" value="1"/>
</dbReference>
<evidence type="ECO:0000259" key="4">
    <source>
        <dbReference type="PROSITE" id="PS51077"/>
    </source>
</evidence>
<evidence type="ECO:0000256" key="1">
    <source>
        <dbReference type="ARBA" id="ARBA00023015"/>
    </source>
</evidence>
<comment type="caution">
    <text evidence="6">The sequence shown here is derived from an EMBL/GenBank/DDBJ whole genome shotgun (WGS) entry which is preliminary data.</text>
</comment>
<evidence type="ECO:0000313" key="6">
    <source>
        <dbReference type="EMBL" id="MCG2620727.1"/>
    </source>
</evidence>
<dbReference type="InterPro" id="IPR029016">
    <property type="entry name" value="GAF-like_dom_sf"/>
</dbReference>
<sequence>MANSPSGESVIRRLIKIISAFDAAHTSMPVAGLARRTGLPVTTTYRLVDEMLDEGLLERDNRGQVRIGVRMWELVSRSSTMLGLREAAFPFCEDVHSVVQHHTTLGVLDQDEVLYIERLSARSSALNIAKIAGRLPIHACSSGLVLLAYGPAGYQERILGGPPLTKYTDNTITDPAQLRRHLAEIRQRGYAAMRGIIVPESSGIAVPVFDAENKAVAALNVIVPAHEENTAATVPVLKAAARGISRALGWRGELTGTVHQTIKIPVHR</sequence>
<dbReference type="SUPFAM" id="SSF55781">
    <property type="entry name" value="GAF domain-like"/>
    <property type="match status" value="1"/>
</dbReference>
<dbReference type="Pfam" id="PF01614">
    <property type="entry name" value="IclR_C"/>
    <property type="match status" value="1"/>
</dbReference>
<dbReference type="PANTHER" id="PTHR30136">
    <property type="entry name" value="HELIX-TURN-HELIX TRANSCRIPTIONAL REGULATOR, ICLR FAMILY"/>
    <property type="match status" value="1"/>
</dbReference>
<gene>
    <name evidence="6" type="ORF">LVY72_02240</name>
</gene>
<keyword evidence="7" id="KW-1185">Reference proteome</keyword>
<dbReference type="InterPro" id="IPR036388">
    <property type="entry name" value="WH-like_DNA-bd_sf"/>
</dbReference>
<feature type="domain" description="IclR-ED" evidence="5">
    <location>
        <begin position="70"/>
        <end position="250"/>
    </location>
</feature>
<protein>
    <submittedName>
        <fullName evidence="6">IclR family transcriptional regulator</fullName>
    </submittedName>
</protein>
<keyword evidence="1" id="KW-0805">Transcription regulation</keyword>
<dbReference type="InterPro" id="IPR014757">
    <property type="entry name" value="Tscrpt_reg_IclR_C"/>
</dbReference>
<evidence type="ECO:0000256" key="3">
    <source>
        <dbReference type="ARBA" id="ARBA00023163"/>
    </source>
</evidence>
<dbReference type="RefSeq" id="WP_237817815.1">
    <property type="nucleotide sequence ID" value="NZ_JAKLTQ010000001.1"/>
</dbReference>
<dbReference type="Pfam" id="PF09339">
    <property type="entry name" value="HTH_IclR"/>
    <property type="match status" value="1"/>
</dbReference>
<dbReference type="InterPro" id="IPR005471">
    <property type="entry name" value="Tscrpt_reg_IclR_N"/>
</dbReference>
<dbReference type="InterPro" id="IPR050707">
    <property type="entry name" value="HTH_MetabolicPath_Reg"/>
</dbReference>
<accession>A0ABS9L202</accession>
<dbReference type="SMART" id="SM00346">
    <property type="entry name" value="HTH_ICLR"/>
    <property type="match status" value="1"/>
</dbReference>
<proteinExistence type="predicted"/>
<evidence type="ECO:0000259" key="5">
    <source>
        <dbReference type="PROSITE" id="PS51078"/>
    </source>
</evidence>
<feature type="domain" description="HTH iclR-type" evidence="4">
    <location>
        <begin position="8"/>
        <end position="69"/>
    </location>
</feature>
<keyword evidence="3" id="KW-0804">Transcription</keyword>
<name>A0ABS9L202_9MICC</name>
<organism evidence="6 7">
    <name type="scientific">Arthrobacter hankyongi</name>
    <dbReference type="NCBI Taxonomy" id="2904801"/>
    <lineage>
        <taxon>Bacteria</taxon>
        <taxon>Bacillati</taxon>
        <taxon>Actinomycetota</taxon>
        <taxon>Actinomycetes</taxon>
        <taxon>Micrococcales</taxon>
        <taxon>Micrococcaceae</taxon>
        <taxon>Arthrobacter</taxon>
    </lineage>
</organism>
<dbReference type="Proteomes" id="UP001165368">
    <property type="component" value="Unassembled WGS sequence"/>
</dbReference>
<reference evidence="6" key="1">
    <citation type="submission" date="2022-01" db="EMBL/GenBank/DDBJ databases">
        <authorList>
            <person name="Jo J.-H."/>
            <person name="Im W.-T."/>
        </authorList>
    </citation>
    <scope>NUCLEOTIDE SEQUENCE</scope>
    <source>
        <strain evidence="6">I2-34</strain>
    </source>
</reference>
<dbReference type="PANTHER" id="PTHR30136:SF24">
    <property type="entry name" value="HTH-TYPE TRANSCRIPTIONAL REPRESSOR ALLR"/>
    <property type="match status" value="1"/>
</dbReference>
<dbReference type="SUPFAM" id="SSF46785">
    <property type="entry name" value="Winged helix' DNA-binding domain"/>
    <property type="match status" value="1"/>
</dbReference>
<dbReference type="InterPro" id="IPR036390">
    <property type="entry name" value="WH_DNA-bd_sf"/>
</dbReference>
<dbReference type="Gene3D" id="3.30.450.40">
    <property type="match status" value="1"/>
</dbReference>
<keyword evidence="2" id="KW-0238">DNA-binding</keyword>
<dbReference type="EMBL" id="JAKLTQ010000001">
    <property type="protein sequence ID" value="MCG2620727.1"/>
    <property type="molecule type" value="Genomic_DNA"/>
</dbReference>
<evidence type="ECO:0000256" key="2">
    <source>
        <dbReference type="ARBA" id="ARBA00023125"/>
    </source>
</evidence>
<evidence type="ECO:0000313" key="7">
    <source>
        <dbReference type="Proteomes" id="UP001165368"/>
    </source>
</evidence>